<dbReference type="InterPro" id="IPR000917">
    <property type="entry name" value="Sulfatase_N"/>
</dbReference>
<dbReference type="Proteomes" id="UP001144256">
    <property type="component" value="Unassembled WGS sequence"/>
</dbReference>
<dbReference type="EMBL" id="BRLB01000001">
    <property type="protein sequence ID" value="GKX28207.1"/>
    <property type="molecule type" value="Genomic_DNA"/>
</dbReference>
<dbReference type="Gene3D" id="3.40.720.10">
    <property type="entry name" value="Alkaline Phosphatase, subunit A"/>
    <property type="match status" value="1"/>
</dbReference>
<dbReference type="SUPFAM" id="SSF53649">
    <property type="entry name" value="Alkaline phosphatase-like"/>
    <property type="match status" value="1"/>
</dbReference>
<dbReference type="GO" id="GO:0004065">
    <property type="term" value="F:arylsulfatase activity"/>
    <property type="evidence" value="ECO:0007669"/>
    <property type="project" value="TreeGrafter"/>
</dbReference>
<comment type="caution">
    <text evidence="4">The sequence shown here is derived from an EMBL/GenBank/DDBJ whole genome shotgun (WGS) entry which is preliminary data.</text>
</comment>
<protein>
    <submittedName>
        <fullName evidence="4">Sulfatase</fullName>
    </submittedName>
</protein>
<name>A0A9W5Y7G9_9FIRM</name>
<evidence type="ECO:0000256" key="1">
    <source>
        <dbReference type="ARBA" id="ARBA00008779"/>
    </source>
</evidence>
<dbReference type="RefSeq" id="WP_281812264.1">
    <property type="nucleotide sequence ID" value="NZ_BRLB01000001.1"/>
</dbReference>
<evidence type="ECO:0000259" key="3">
    <source>
        <dbReference type="Pfam" id="PF00884"/>
    </source>
</evidence>
<dbReference type="InterPro" id="IPR017850">
    <property type="entry name" value="Alkaline_phosphatase_core_sf"/>
</dbReference>
<keyword evidence="2" id="KW-0378">Hydrolase</keyword>
<keyword evidence="5" id="KW-1185">Reference proteome</keyword>
<comment type="similarity">
    <text evidence="1">Belongs to the sulfatase family.</text>
</comment>
<evidence type="ECO:0000313" key="5">
    <source>
        <dbReference type="Proteomes" id="UP001144256"/>
    </source>
</evidence>
<dbReference type="Pfam" id="PF00884">
    <property type="entry name" value="Sulfatase"/>
    <property type="match status" value="1"/>
</dbReference>
<organism evidence="4 5">
    <name type="scientific">Vallitalea longa</name>
    <dbReference type="NCBI Taxonomy" id="2936439"/>
    <lineage>
        <taxon>Bacteria</taxon>
        <taxon>Bacillati</taxon>
        <taxon>Bacillota</taxon>
        <taxon>Clostridia</taxon>
        <taxon>Lachnospirales</taxon>
        <taxon>Vallitaleaceae</taxon>
        <taxon>Vallitalea</taxon>
    </lineage>
</organism>
<dbReference type="InterPro" id="IPR050738">
    <property type="entry name" value="Sulfatase"/>
</dbReference>
<dbReference type="PANTHER" id="PTHR42693">
    <property type="entry name" value="ARYLSULFATASE FAMILY MEMBER"/>
    <property type="match status" value="1"/>
</dbReference>
<gene>
    <name evidence="4" type="ORF">SH1V18_06870</name>
</gene>
<proteinExistence type="inferred from homology"/>
<feature type="domain" description="Sulfatase N-terminal" evidence="3">
    <location>
        <begin position="4"/>
        <end position="403"/>
    </location>
</feature>
<dbReference type="AlphaFoldDB" id="A0A9W5Y7G9"/>
<dbReference type="PANTHER" id="PTHR42693:SF53">
    <property type="entry name" value="ENDO-4-O-SULFATASE"/>
    <property type="match status" value="1"/>
</dbReference>
<sequence>MKNKNVMILHTDQQRYDSLGCNGNKFARTENIDKLAKDGCRFTRHIAANTTCMPSRSSLLTGLYVPGHGVCSNGIPLWRRMKEDDPISDKISKNLFGQTVEDKIPTIADKLSEYGYQTALFGKLHLEPHLSPKAYNFYESYKAWEDEEIEKDNKPYYGFQTKKLIMGHGEQPCNYNFGHYGRWLNKNHKELARSIISGTAKTVVPSTRKDIYLSKLPSELHNTMWLADEVCNYIDKDRNINKPMFMFVGFPDPHHPFTPPEDIAKEFMDIPLPDFARVEDIVNDKPSKVVKTMKSRFVEKEDCAAAYRNTMASVHLIDIAVGKIINHLKEKGLYDDTIIIFTSDHGDYLGDFDMLMKNDIAFHNLLHVPFIIKDVKNNKLPSVMDIPMSNVDVMPTLLSMLNIDKDDYIQGIDIFDENNRNNTPMVTCFGVTTEYRNISIYDDTYRYTYYLETKEEELYNHKKDYKELNNLANNSDTCINKICSDFRAKLFQKHVECDLGIYHHYSLW</sequence>
<evidence type="ECO:0000313" key="4">
    <source>
        <dbReference type="EMBL" id="GKX28207.1"/>
    </source>
</evidence>
<accession>A0A9W5Y7G9</accession>
<reference evidence="4" key="1">
    <citation type="submission" date="2022-06" db="EMBL/GenBank/DDBJ databases">
        <title>Vallitalea longa sp. nov., an anaerobic bacterium isolated from marine sediment.</title>
        <authorList>
            <person name="Hirano S."/>
            <person name="Terahara T."/>
            <person name="Mori K."/>
            <person name="Hamada M."/>
            <person name="Matsumoto R."/>
            <person name="Kobayashi T."/>
        </authorList>
    </citation>
    <scope>NUCLEOTIDE SEQUENCE</scope>
    <source>
        <strain evidence="4">SH18-1</strain>
    </source>
</reference>
<evidence type="ECO:0000256" key="2">
    <source>
        <dbReference type="ARBA" id="ARBA00022801"/>
    </source>
</evidence>